<dbReference type="Proteomes" id="UP001628668">
    <property type="component" value="Unassembled WGS sequence"/>
</dbReference>
<evidence type="ECO:0000313" key="2">
    <source>
        <dbReference type="Proteomes" id="UP001628668"/>
    </source>
</evidence>
<comment type="caution">
    <text evidence="1">The sequence shown here is derived from an EMBL/GenBank/DDBJ whole genome shotgun (WGS) entry which is preliminary data.</text>
</comment>
<evidence type="ECO:0000313" key="1">
    <source>
        <dbReference type="EMBL" id="MFL8936714.1"/>
    </source>
</evidence>
<dbReference type="EMBL" id="JBJOSA010000005">
    <property type="protein sequence ID" value="MFL8936714.1"/>
    <property type="molecule type" value="Genomic_DNA"/>
</dbReference>
<protein>
    <recommendedName>
        <fullName evidence="3">GNAT family N-acetyltransferase</fullName>
    </recommendedName>
</protein>
<gene>
    <name evidence="1" type="ORF">ACKA06_07955</name>
</gene>
<evidence type="ECO:0008006" key="3">
    <source>
        <dbReference type="Google" id="ProtNLM"/>
    </source>
</evidence>
<reference evidence="1 2" key="1">
    <citation type="submission" date="2024-12" db="EMBL/GenBank/DDBJ databases">
        <authorList>
            <person name="Li X."/>
            <person name="Zhang D."/>
        </authorList>
    </citation>
    <scope>NUCLEOTIDE SEQUENCE [LARGE SCALE GENOMIC DNA]</scope>
    <source>
        <strain evidence="1 2">JCM19602</strain>
    </source>
</reference>
<dbReference type="RefSeq" id="WP_411159399.1">
    <property type="nucleotide sequence ID" value="NZ_JBJOSA010000005.1"/>
</dbReference>
<accession>A0ABW8VT94</accession>
<sequence>MINKTILEATIEDAAEILKIQKLAYVSEAELEGNYEIEPLLQTNLRVTFSN</sequence>
<organism evidence="1 2">
    <name type="scientific">Rossellomorea oryzaecorticis</name>
    <dbReference type="NCBI Taxonomy" id="1396505"/>
    <lineage>
        <taxon>Bacteria</taxon>
        <taxon>Bacillati</taxon>
        <taxon>Bacillota</taxon>
        <taxon>Bacilli</taxon>
        <taxon>Bacillales</taxon>
        <taxon>Bacillaceae</taxon>
        <taxon>Rossellomorea</taxon>
    </lineage>
</organism>
<name>A0ABW8VT94_9BACI</name>
<keyword evidence="2" id="KW-1185">Reference proteome</keyword>
<proteinExistence type="predicted"/>